<accession>A0A934IY96</accession>
<organism evidence="2 3">
    <name type="scientific">Paenibacillus roseus</name>
    <dbReference type="NCBI Taxonomy" id="2798579"/>
    <lineage>
        <taxon>Bacteria</taxon>
        <taxon>Bacillati</taxon>
        <taxon>Bacillota</taxon>
        <taxon>Bacilli</taxon>
        <taxon>Bacillales</taxon>
        <taxon>Paenibacillaceae</taxon>
        <taxon>Paenibacillus</taxon>
    </lineage>
</organism>
<gene>
    <name evidence="2" type="ORF">JFN88_09090</name>
</gene>
<keyword evidence="1" id="KW-0472">Membrane</keyword>
<dbReference type="EMBL" id="JAELUP010000027">
    <property type="protein sequence ID" value="MBJ6361457.1"/>
    <property type="molecule type" value="Genomic_DNA"/>
</dbReference>
<comment type="caution">
    <text evidence="2">The sequence shown here is derived from an EMBL/GenBank/DDBJ whole genome shotgun (WGS) entry which is preliminary data.</text>
</comment>
<keyword evidence="1" id="KW-0812">Transmembrane</keyword>
<keyword evidence="1" id="KW-1133">Transmembrane helix</keyword>
<dbReference type="Proteomes" id="UP000640274">
    <property type="component" value="Unassembled WGS sequence"/>
</dbReference>
<dbReference type="RefSeq" id="WP_199019003.1">
    <property type="nucleotide sequence ID" value="NZ_JAELUP010000027.1"/>
</dbReference>
<evidence type="ECO:0000256" key="1">
    <source>
        <dbReference type="SAM" id="Phobius"/>
    </source>
</evidence>
<proteinExistence type="predicted"/>
<protein>
    <submittedName>
        <fullName evidence="2">Uncharacterized protein</fullName>
    </submittedName>
</protein>
<reference evidence="2" key="1">
    <citation type="submission" date="2020-12" db="EMBL/GenBank/DDBJ databases">
        <authorList>
            <person name="Huq M.A."/>
        </authorList>
    </citation>
    <scope>NUCLEOTIDE SEQUENCE</scope>
    <source>
        <strain evidence="2">MAHUQ-46</strain>
    </source>
</reference>
<name>A0A934IY96_9BACL</name>
<keyword evidence="3" id="KW-1185">Reference proteome</keyword>
<feature type="transmembrane region" description="Helical" evidence="1">
    <location>
        <begin position="33"/>
        <end position="52"/>
    </location>
</feature>
<evidence type="ECO:0000313" key="3">
    <source>
        <dbReference type="Proteomes" id="UP000640274"/>
    </source>
</evidence>
<evidence type="ECO:0000313" key="2">
    <source>
        <dbReference type="EMBL" id="MBJ6361457.1"/>
    </source>
</evidence>
<sequence>MITRFTMLLVTIVLMFLSDKSDLSKSGRHARIIYAMLMLPVLYLGIVFVTELRWPNLDELLRYLFSGPVKVILASLNATQ</sequence>
<dbReference type="AlphaFoldDB" id="A0A934IY96"/>